<feature type="domain" description="RNA polymerase sigma-70 region 2" evidence="5">
    <location>
        <begin position="19"/>
        <end position="86"/>
    </location>
</feature>
<protein>
    <submittedName>
        <fullName evidence="7">RNA polymerase sigma-70 factor (ECF subfamily)</fullName>
    </submittedName>
</protein>
<dbReference type="CDD" id="cd06171">
    <property type="entry name" value="Sigma70_r4"/>
    <property type="match status" value="1"/>
</dbReference>
<dbReference type="NCBIfam" id="NF007216">
    <property type="entry name" value="PRK09638.1"/>
    <property type="match status" value="1"/>
</dbReference>
<dbReference type="GO" id="GO:0016987">
    <property type="term" value="F:sigma factor activity"/>
    <property type="evidence" value="ECO:0007669"/>
    <property type="project" value="UniProtKB-KW"/>
</dbReference>
<dbReference type="GO" id="GO:0006352">
    <property type="term" value="P:DNA-templated transcription initiation"/>
    <property type="evidence" value="ECO:0007669"/>
    <property type="project" value="InterPro"/>
</dbReference>
<evidence type="ECO:0000313" key="8">
    <source>
        <dbReference type="Proteomes" id="UP000548423"/>
    </source>
</evidence>
<dbReference type="InterPro" id="IPR014284">
    <property type="entry name" value="RNA_pol_sigma-70_dom"/>
</dbReference>
<evidence type="ECO:0000313" key="7">
    <source>
        <dbReference type="EMBL" id="NYE05613.1"/>
    </source>
</evidence>
<dbReference type="GO" id="GO:0003677">
    <property type="term" value="F:DNA binding"/>
    <property type="evidence" value="ECO:0007669"/>
    <property type="project" value="InterPro"/>
</dbReference>
<reference evidence="8" key="1">
    <citation type="submission" date="2020-07" db="EMBL/GenBank/DDBJ databases">
        <authorList>
            <person name="Partida-Martinez L."/>
            <person name="Huntemann M."/>
            <person name="Clum A."/>
            <person name="Wang J."/>
            <person name="Palaniappan K."/>
            <person name="Ritter S."/>
            <person name="Chen I.-M."/>
            <person name="Stamatis D."/>
            <person name="Reddy T."/>
            <person name="O'Malley R."/>
            <person name="Daum C."/>
            <person name="Shapiro N."/>
            <person name="Ivanova N."/>
            <person name="Kyrpides N."/>
            <person name="Woyke T."/>
        </authorList>
    </citation>
    <scope>NUCLEOTIDE SEQUENCE [LARGE SCALE GENOMIC DNA]</scope>
    <source>
        <strain evidence="8">AT2.8</strain>
    </source>
</reference>
<dbReference type="Gene3D" id="1.10.10.10">
    <property type="entry name" value="Winged helix-like DNA-binding domain superfamily/Winged helix DNA-binding domain"/>
    <property type="match status" value="1"/>
</dbReference>
<evidence type="ECO:0000256" key="2">
    <source>
        <dbReference type="ARBA" id="ARBA00023015"/>
    </source>
</evidence>
<dbReference type="PANTHER" id="PTHR43133">
    <property type="entry name" value="RNA POLYMERASE ECF-TYPE SIGMA FACTO"/>
    <property type="match status" value="1"/>
</dbReference>
<feature type="domain" description="RNA polymerase sigma factor 70 region 4 type 2" evidence="6">
    <location>
        <begin position="114"/>
        <end position="160"/>
    </location>
</feature>
<evidence type="ECO:0000256" key="4">
    <source>
        <dbReference type="ARBA" id="ARBA00023163"/>
    </source>
</evidence>
<evidence type="ECO:0000259" key="6">
    <source>
        <dbReference type="Pfam" id="PF08281"/>
    </source>
</evidence>
<sequence>MDPLIKSAKEGDHLAFAMLFKENYPFLVKYLIKITMNPDMAEELAQETMAKCIQKIHLYNGQSKFSTWLISIATNAYIDQCRKQKRENQWKGQEEVFRKLKWHFESRNEEWNDALEALGKLPVDVRVPIVLKHYYGYSYDEIGAWMKISSGTVKSRVHNGILAVRRELKLGEETESRHTRQRTTK</sequence>
<dbReference type="EMBL" id="JACCBX010000004">
    <property type="protein sequence ID" value="NYE05613.1"/>
    <property type="molecule type" value="Genomic_DNA"/>
</dbReference>
<dbReference type="SUPFAM" id="SSF88659">
    <property type="entry name" value="Sigma3 and sigma4 domains of RNA polymerase sigma factors"/>
    <property type="match status" value="1"/>
</dbReference>
<dbReference type="Proteomes" id="UP000548423">
    <property type="component" value="Unassembled WGS sequence"/>
</dbReference>
<dbReference type="Pfam" id="PF08281">
    <property type="entry name" value="Sigma70_r4_2"/>
    <property type="match status" value="1"/>
</dbReference>
<proteinExistence type="inferred from homology"/>
<gene>
    <name evidence="7" type="ORF">F4694_002366</name>
</gene>
<comment type="similarity">
    <text evidence="1">Belongs to the sigma-70 factor family. ECF subfamily.</text>
</comment>
<dbReference type="Gene3D" id="1.10.1740.10">
    <property type="match status" value="1"/>
</dbReference>
<dbReference type="NCBIfam" id="TIGR02937">
    <property type="entry name" value="sigma70-ECF"/>
    <property type="match status" value="1"/>
</dbReference>
<organism evidence="7 8">
    <name type="scientific">Neobacillus niacini</name>
    <dbReference type="NCBI Taxonomy" id="86668"/>
    <lineage>
        <taxon>Bacteria</taxon>
        <taxon>Bacillati</taxon>
        <taxon>Bacillota</taxon>
        <taxon>Bacilli</taxon>
        <taxon>Bacillales</taxon>
        <taxon>Bacillaceae</taxon>
        <taxon>Neobacillus</taxon>
    </lineage>
</organism>
<dbReference type="InterPro" id="IPR013324">
    <property type="entry name" value="RNA_pol_sigma_r3/r4-like"/>
</dbReference>
<dbReference type="InterPro" id="IPR039425">
    <property type="entry name" value="RNA_pol_sigma-70-like"/>
</dbReference>
<dbReference type="InterPro" id="IPR036388">
    <property type="entry name" value="WH-like_DNA-bd_sf"/>
</dbReference>
<dbReference type="SUPFAM" id="SSF88946">
    <property type="entry name" value="Sigma2 domain of RNA polymerase sigma factors"/>
    <property type="match status" value="1"/>
</dbReference>
<comment type="caution">
    <text evidence="7">The sequence shown here is derived from an EMBL/GenBank/DDBJ whole genome shotgun (WGS) entry which is preliminary data.</text>
</comment>
<dbReference type="PANTHER" id="PTHR43133:SF60">
    <property type="entry name" value="RNA POLYMERASE SIGMA FACTOR SIGV"/>
    <property type="match status" value="1"/>
</dbReference>
<keyword evidence="4" id="KW-0804">Transcription</keyword>
<dbReference type="InterPro" id="IPR013249">
    <property type="entry name" value="RNA_pol_sigma70_r4_t2"/>
</dbReference>
<evidence type="ECO:0000256" key="3">
    <source>
        <dbReference type="ARBA" id="ARBA00023082"/>
    </source>
</evidence>
<dbReference type="Pfam" id="PF04542">
    <property type="entry name" value="Sigma70_r2"/>
    <property type="match status" value="1"/>
</dbReference>
<keyword evidence="3" id="KW-0731">Sigma factor</keyword>
<evidence type="ECO:0000256" key="1">
    <source>
        <dbReference type="ARBA" id="ARBA00010641"/>
    </source>
</evidence>
<dbReference type="InterPro" id="IPR013325">
    <property type="entry name" value="RNA_pol_sigma_r2"/>
</dbReference>
<keyword evidence="2" id="KW-0805">Transcription regulation</keyword>
<name>A0A852TA30_9BACI</name>
<accession>A0A852TA30</accession>
<dbReference type="AlphaFoldDB" id="A0A852TA30"/>
<dbReference type="InterPro" id="IPR007627">
    <property type="entry name" value="RNA_pol_sigma70_r2"/>
</dbReference>
<reference evidence="8" key="2">
    <citation type="submission" date="2020-08" db="EMBL/GenBank/DDBJ databases">
        <title>The Agave Microbiome: Exploring the role of microbial communities in plant adaptations to desert environments.</title>
        <authorList>
            <person name="Partida-Martinez L.P."/>
        </authorList>
    </citation>
    <scope>NUCLEOTIDE SEQUENCE [LARGE SCALE GENOMIC DNA]</scope>
    <source>
        <strain evidence="8">AT2.8</strain>
    </source>
</reference>
<evidence type="ECO:0000259" key="5">
    <source>
        <dbReference type="Pfam" id="PF04542"/>
    </source>
</evidence>